<feature type="transmembrane region" description="Helical" evidence="13">
    <location>
        <begin position="12"/>
        <end position="31"/>
    </location>
</feature>
<evidence type="ECO:0000256" key="4">
    <source>
        <dbReference type="ARBA" id="ARBA00022475"/>
    </source>
</evidence>
<keyword evidence="6 13" id="KW-0812">Transmembrane</keyword>
<reference evidence="15 16" key="1">
    <citation type="submission" date="2021-05" db="EMBL/GenBank/DDBJ databases">
        <title>Petroleum and Energy Research Collection (APPE): ex situ preservation of microbial diversity associated with the oil industry and exploitation of its biotechnological potential.</title>
        <authorList>
            <person name="Paixao C.T.M."/>
            <person name="Gomes M.B."/>
            <person name="Oliveira V.M."/>
        </authorList>
    </citation>
    <scope>NUCLEOTIDE SEQUENCE [LARGE SCALE GENOMIC DNA]</scope>
    <source>
        <strain evidence="15 16">LIT2</strain>
    </source>
</reference>
<proteinExistence type="inferred from homology"/>
<keyword evidence="16" id="KW-1185">Reference proteome</keyword>
<evidence type="ECO:0000256" key="5">
    <source>
        <dbReference type="ARBA" id="ARBA00022617"/>
    </source>
</evidence>
<comment type="cofactor">
    <cofactor evidence="1">
        <name>heme b</name>
        <dbReference type="ChEBI" id="CHEBI:60344"/>
    </cofactor>
</comment>
<comment type="similarity">
    <text evidence="12">Belongs to the cytochrome b561 family.</text>
</comment>
<evidence type="ECO:0000313" key="15">
    <source>
        <dbReference type="EMBL" id="MBZ9566459.1"/>
    </source>
</evidence>
<evidence type="ECO:0000256" key="2">
    <source>
        <dbReference type="ARBA" id="ARBA00004651"/>
    </source>
</evidence>
<keyword evidence="11 13" id="KW-0472">Membrane</keyword>
<evidence type="ECO:0000256" key="13">
    <source>
        <dbReference type="SAM" id="Phobius"/>
    </source>
</evidence>
<dbReference type="Pfam" id="PF01292">
    <property type="entry name" value="Ni_hydr_CYTB"/>
    <property type="match status" value="1"/>
</dbReference>
<feature type="domain" description="Cytochrome b561 bacterial/Ni-hydrogenase" evidence="14">
    <location>
        <begin position="9"/>
        <end position="180"/>
    </location>
</feature>
<feature type="transmembrane region" description="Helical" evidence="13">
    <location>
        <begin position="51"/>
        <end position="68"/>
    </location>
</feature>
<gene>
    <name evidence="15" type="ORF">KGQ91_01965</name>
</gene>
<dbReference type="EMBL" id="JAGXFD010000001">
    <property type="protein sequence ID" value="MBZ9566459.1"/>
    <property type="molecule type" value="Genomic_DNA"/>
</dbReference>
<keyword evidence="5" id="KW-0349">Heme</keyword>
<accession>A0ABS7WWA8</accession>
<comment type="caution">
    <text evidence="15">The sequence shown here is derived from an EMBL/GenBank/DDBJ whole genome shotgun (WGS) entry which is preliminary data.</text>
</comment>
<keyword evidence="7" id="KW-0479">Metal-binding</keyword>
<dbReference type="RefSeq" id="WP_224416483.1">
    <property type="nucleotide sequence ID" value="NZ_JAGXFC010000001.1"/>
</dbReference>
<keyword evidence="10" id="KW-0408">Iron</keyword>
<feature type="transmembrane region" description="Helical" evidence="13">
    <location>
        <begin position="95"/>
        <end position="123"/>
    </location>
</feature>
<dbReference type="InterPro" id="IPR011577">
    <property type="entry name" value="Cyt_b561_bac/Ni-Hgenase"/>
</dbReference>
<keyword evidence="9 13" id="KW-1133">Transmembrane helix</keyword>
<evidence type="ECO:0000256" key="1">
    <source>
        <dbReference type="ARBA" id="ARBA00001970"/>
    </source>
</evidence>
<dbReference type="SUPFAM" id="SSF81342">
    <property type="entry name" value="Transmembrane di-heme cytochromes"/>
    <property type="match status" value="1"/>
</dbReference>
<dbReference type="InterPro" id="IPR016174">
    <property type="entry name" value="Di-haem_cyt_TM"/>
</dbReference>
<dbReference type="PANTHER" id="PTHR30529:SF1">
    <property type="entry name" value="CYTOCHROME B561 HOMOLOG 2"/>
    <property type="match status" value="1"/>
</dbReference>
<evidence type="ECO:0000256" key="6">
    <source>
        <dbReference type="ARBA" id="ARBA00022692"/>
    </source>
</evidence>
<organism evidence="15 16">
    <name type="scientific">Modicisalibacter tunisiensis</name>
    <dbReference type="NCBI Taxonomy" id="390637"/>
    <lineage>
        <taxon>Bacteria</taxon>
        <taxon>Pseudomonadati</taxon>
        <taxon>Pseudomonadota</taxon>
        <taxon>Gammaproteobacteria</taxon>
        <taxon>Oceanospirillales</taxon>
        <taxon>Halomonadaceae</taxon>
        <taxon>Modicisalibacter</taxon>
    </lineage>
</organism>
<keyword evidence="3" id="KW-0813">Transport</keyword>
<dbReference type="InterPro" id="IPR052168">
    <property type="entry name" value="Cytochrome_b561_oxidase"/>
</dbReference>
<evidence type="ECO:0000256" key="8">
    <source>
        <dbReference type="ARBA" id="ARBA00022982"/>
    </source>
</evidence>
<sequence length="189" mass="21068">MQWRNSPDRYGAMAQGFHWLIAVLLVVQYGIGLYGVRLGTGFEQLVVLARHKSLGITLFGLALLRLAWRGWNPPPPLPGDMRCAERGLAHASHGLLYLLLFTLPVTGWLFSSASSISVSWFGWITLPDLVGVSEPLADALLRVHIGLSLLLVLTVALHVAAALWHHQVRRDTVLLRMLPGRWGRRERQS</sequence>
<evidence type="ECO:0000256" key="11">
    <source>
        <dbReference type="ARBA" id="ARBA00023136"/>
    </source>
</evidence>
<evidence type="ECO:0000256" key="9">
    <source>
        <dbReference type="ARBA" id="ARBA00022989"/>
    </source>
</evidence>
<keyword evidence="8" id="KW-0249">Electron transport</keyword>
<evidence type="ECO:0000259" key="14">
    <source>
        <dbReference type="Pfam" id="PF01292"/>
    </source>
</evidence>
<evidence type="ECO:0000313" key="16">
    <source>
        <dbReference type="Proteomes" id="UP001319883"/>
    </source>
</evidence>
<protein>
    <submittedName>
        <fullName evidence="15">Cytochrome b</fullName>
    </submittedName>
</protein>
<dbReference type="Proteomes" id="UP001319883">
    <property type="component" value="Unassembled WGS sequence"/>
</dbReference>
<name>A0ABS7WWA8_9GAMM</name>
<evidence type="ECO:0000256" key="10">
    <source>
        <dbReference type="ARBA" id="ARBA00023004"/>
    </source>
</evidence>
<evidence type="ECO:0000256" key="7">
    <source>
        <dbReference type="ARBA" id="ARBA00022723"/>
    </source>
</evidence>
<dbReference type="PANTHER" id="PTHR30529">
    <property type="entry name" value="CYTOCHROME B561"/>
    <property type="match status" value="1"/>
</dbReference>
<comment type="subcellular location">
    <subcellularLocation>
        <location evidence="2">Cell membrane</location>
        <topology evidence="2">Multi-pass membrane protein</topology>
    </subcellularLocation>
</comment>
<keyword evidence="4" id="KW-1003">Cell membrane</keyword>
<evidence type="ECO:0000256" key="12">
    <source>
        <dbReference type="ARBA" id="ARBA00037975"/>
    </source>
</evidence>
<feature type="transmembrane region" description="Helical" evidence="13">
    <location>
        <begin position="143"/>
        <end position="164"/>
    </location>
</feature>
<evidence type="ECO:0000256" key="3">
    <source>
        <dbReference type="ARBA" id="ARBA00022448"/>
    </source>
</evidence>